<feature type="domain" description="RING-type" evidence="7">
    <location>
        <begin position="702"/>
        <end position="744"/>
    </location>
</feature>
<feature type="repeat" description="ARM" evidence="5">
    <location>
        <begin position="181"/>
        <end position="210"/>
    </location>
</feature>
<feature type="compositionally biased region" description="Basic residues" evidence="6">
    <location>
        <begin position="15"/>
        <end position="27"/>
    </location>
</feature>
<organism evidence="8 9">
    <name type="scientific">Capsaspora owczarzaki (strain ATCC 30864)</name>
    <dbReference type="NCBI Taxonomy" id="595528"/>
    <lineage>
        <taxon>Eukaryota</taxon>
        <taxon>Filasterea</taxon>
        <taxon>Capsaspora</taxon>
    </lineage>
</organism>
<evidence type="ECO:0000313" key="8">
    <source>
        <dbReference type="EMBL" id="KJE97237.1"/>
    </source>
</evidence>
<keyword evidence="3" id="KW-0862">Zinc</keyword>
<dbReference type="GO" id="GO:0008270">
    <property type="term" value="F:zinc ion binding"/>
    <property type="evidence" value="ECO:0007669"/>
    <property type="project" value="UniProtKB-KW"/>
</dbReference>
<feature type="compositionally biased region" description="Basic and acidic residues" evidence="6">
    <location>
        <begin position="28"/>
        <end position="37"/>
    </location>
</feature>
<keyword evidence="2 4" id="KW-0863">Zinc-finger</keyword>
<dbReference type="CDD" id="cd16473">
    <property type="entry name" value="RING-H2_RNF103"/>
    <property type="match status" value="1"/>
</dbReference>
<dbReference type="Gene3D" id="3.30.40.10">
    <property type="entry name" value="Zinc/RING finger domain, C3HC4 (zinc finger)"/>
    <property type="match status" value="1"/>
</dbReference>
<dbReference type="InterPro" id="IPR053238">
    <property type="entry name" value="RING-H2_zinc_finger"/>
</dbReference>
<evidence type="ECO:0000313" key="9">
    <source>
        <dbReference type="Proteomes" id="UP000008743"/>
    </source>
</evidence>
<dbReference type="Proteomes" id="UP000008743">
    <property type="component" value="Unassembled WGS sequence"/>
</dbReference>
<dbReference type="AlphaFoldDB" id="A0A0D2VZG3"/>
<keyword evidence="1" id="KW-0479">Metal-binding</keyword>
<evidence type="ECO:0000259" key="7">
    <source>
        <dbReference type="PROSITE" id="PS50089"/>
    </source>
</evidence>
<sequence>MSSESQEHNAAVRQQHNHAHHHHPRAAHTRENEAAFQEHDSLHKANVVHEVHEHTSDVDAELHAHLPSGSISPPAVQISFAPAPVIELFAALQPSALIGKTSTSSQEMHQQIHALQRAAGVARQQPDEQILRQIIQPGVLDGVVMLLGHAWTPVVVIEAARTLANWSHHSEILSDQLSRRGAVESLLQLLPRHLDNMEVVRCATHAIANLFAHSNENVVLATNIQIPWPCSGAPFPCDRPVSGVAALVHLLRHTAEQGYPTAAVQVARGLAHCTRVPTAAALILSAQSLNHSPDDKGASNPSSPCAVTGCPLNFESSDEASESDQSEHHDAPNSTSEHGLPSPALRTTSAPMPIPENSLNRARDQSRARFYSYAMDIFSGTLKWYLEVEEYARQHGADLNVEENEDNDVTFFLARVFANISLMEGTSGRFLSLAEIPRQLVALLQIKPHPVSSSRIYAPITAKLIAQTVANIGVHTACCVQLLSENCAATLIASMQAVLAPIVAASSAGSLSQQSTALAEYLEEHSELVRCLTHAIANIAQVSQDERVFAPLVQPLTLALTVAQNEVVLATFGMCIFSLCADSQMAHAFSRADLLARLRAQHSRIIVSRSDQLGSAHVAAALFQLDRAQQPLVELRPAGIHPDRLSELFEKYAYEVKKSSDTPALVDELRDDQIFRMDSDEDSDVSCNDGCDGCTHDDEAQCPICMECVAAGDVMVRLPSCGHVFHVSCVGLWLESHTACPMCRCEVLKR</sequence>
<dbReference type="STRING" id="595528.A0A0D2VZG3"/>
<dbReference type="RefSeq" id="XP_004343552.1">
    <property type="nucleotide sequence ID" value="XM_004343502.2"/>
</dbReference>
<evidence type="ECO:0000256" key="5">
    <source>
        <dbReference type="PROSITE-ProRule" id="PRU00259"/>
    </source>
</evidence>
<dbReference type="SUPFAM" id="SSF57850">
    <property type="entry name" value="RING/U-box"/>
    <property type="match status" value="1"/>
</dbReference>
<dbReference type="PROSITE" id="PS50176">
    <property type="entry name" value="ARM_REPEAT"/>
    <property type="match status" value="1"/>
</dbReference>
<feature type="region of interest" description="Disordered" evidence="6">
    <location>
        <begin position="1"/>
        <end position="37"/>
    </location>
</feature>
<dbReference type="InterPro" id="IPR000225">
    <property type="entry name" value="Armadillo"/>
</dbReference>
<dbReference type="EMBL" id="KE346373">
    <property type="protein sequence ID" value="KJE97237.1"/>
    <property type="molecule type" value="Genomic_DNA"/>
</dbReference>
<accession>A0A0D2VZG3</accession>
<keyword evidence="9" id="KW-1185">Reference proteome</keyword>
<dbReference type="InterPro" id="IPR016024">
    <property type="entry name" value="ARM-type_fold"/>
</dbReference>
<dbReference type="InterPro" id="IPR001841">
    <property type="entry name" value="Znf_RING"/>
</dbReference>
<dbReference type="PROSITE" id="PS50089">
    <property type="entry name" value="ZF_RING_2"/>
    <property type="match status" value="1"/>
</dbReference>
<evidence type="ECO:0000256" key="4">
    <source>
        <dbReference type="PROSITE-ProRule" id="PRU00175"/>
    </source>
</evidence>
<dbReference type="Gene3D" id="1.25.10.10">
    <property type="entry name" value="Leucine-rich Repeat Variant"/>
    <property type="match status" value="1"/>
</dbReference>
<dbReference type="OrthoDB" id="8062037at2759"/>
<reference evidence="9" key="1">
    <citation type="submission" date="2011-02" db="EMBL/GenBank/DDBJ databases">
        <title>The Genome Sequence of Capsaspora owczarzaki ATCC 30864.</title>
        <authorList>
            <person name="Russ C."/>
            <person name="Cuomo C."/>
            <person name="Burger G."/>
            <person name="Gray M.W."/>
            <person name="Holland P.W.H."/>
            <person name="King N."/>
            <person name="Lang F.B.F."/>
            <person name="Roger A.J."/>
            <person name="Ruiz-Trillo I."/>
            <person name="Young S.K."/>
            <person name="Zeng Q."/>
            <person name="Gargeya S."/>
            <person name="Alvarado L."/>
            <person name="Berlin A."/>
            <person name="Chapman S.B."/>
            <person name="Chen Z."/>
            <person name="Freedman E."/>
            <person name="Gellesch M."/>
            <person name="Goldberg J."/>
            <person name="Griggs A."/>
            <person name="Gujja S."/>
            <person name="Heilman E."/>
            <person name="Heiman D."/>
            <person name="Howarth C."/>
            <person name="Mehta T."/>
            <person name="Neiman D."/>
            <person name="Pearson M."/>
            <person name="Roberts A."/>
            <person name="Saif S."/>
            <person name="Shea T."/>
            <person name="Shenoy N."/>
            <person name="Sisk P."/>
            <person name="Stolte C."/>
            <person name="Sykes S."/>
            <person name="White J."/>
            <person name="Yandava C."/>
            <person name="Haas B."/>
            <person name="Nusbaum C."/>
            <person name="Birren B."/>
        </authorList>
    </citation>
    <scope>NUCLEOTIDE SEQUENCE</scope>
    <source>
        <strain evidence="9">ATCC 30864</strain>
    </source>
</reference>
<dbReference type="Pfam" id="PF13639">
    <property type="entry name" value="zf-RING_2"/>
    <property type="match status" value="1"/>
</dbReference>
<dbReference type="PANTHER" id="PTHR14155:SF627">
    <property type="entry name" value="OS06G0192800 PROTEIN"/>
    <property type="match status" value="1"/>
</dbReference>
<dbReference type="InParanoid" id="A0A0D2VZG3"/>
<name>A0A0D2VZG3_CAPO3</name>
<dbReference type="SUPFAM" id="SSF48371">
    <property type="entry name" value="ARM repeat"/>
    <property type="match status" value="1"/>
</dbReference>
<evidence type="ECO:0000256" key="2">
    <source>
        <dbReference type="ARBA" id="ARBA00022771"/>
    </source>
</evidence>
<dbReference type="InterPro" id="IPR011989">
    <property type="entry name" value="ARM-like"/>
</dbReference>
<gene>
    <name evidence="8" type="ORF">CAOG_007678</name>
</gene>
<dbReference type="eggNOG" id="KOG0800">
    <property type="taxonomic scope" value="Eukaryota"/>
</dbReference>
<evidence type="ECO:0000256" key="1">
    <source>
        <dbReference type="ARBA" id="ARBA00022723"/>
    </source>
</evidence>
<dbReference type="SMART" id="SM00184">
    <property type="entry name" value="RING"/>
    <property type="match status" value="1"/>
</dbReference>
<protein>
    <recommendedName>
        <fullName evidence="7">RING-type domain-containing protein</fullName>
    </recommendedName>
</protein>
<feature type="region of interest" description="Disordered" evidence="6">
    <location>
        <begin position="314"/>
        <end position="361"/>
    </location>
</feature>
<proteinExistence type="predicted"/>
<evidence type="ECO:0000256" key="6">
    <source>
        <dbReference type="SAM" id="MobiDB-lite"/>
    </source>
</evidence>
<dbReference type="InterPro" id="IPR013083">
    <property type="entry name" value="Znf_RING/FYVE/PHD"/>
</dbReference>
<dbReference type="PANTHER" id="PTHR14155">
    <property type="entry name" value="RING FINGER DOMAIN-CONTAINING"/>
    <property type="match status" value="1"/>
</dbReference>
<evidence type="ECO:0000256" key="3">
    <source>
        <dbReference type="ARBA" id="ARBA00022833"/>
    </source>
</evidence>